<evidence type="ECO:0000313" key="2">
    <source>
        <dbReference type="Proteomes" id="UP001255185"/>
    </source>
</evidence>
<reference evidence="1 2" key="1">
    <citation type="submission" date="2023-07" db="EMBL/GenBank/DDBJ databases">
        <title>Sorghum-associated microbial communities from plants grown in Nebraska, USA.</title>
        <authorList>
            <person name="Schachtman D."/>
        </authorList>
    </citation>
    <scope>NUCLEOTIDE SEQUENCE [LARGE SCALE GENOMIC DNA]</scope>
    <source>
        <strain evidence="1 2">3773</strain>
    </source>
</reference>
<organism evidence="1 2">
    <name type="scientific">Flavobacterium arsenatis</name>
    <dbReference type="NCBI Taxonomy" id="1484332"/>
    <lineage>
        <taxon>Bacteria</taxon>
        <taxon>Pseudomonadati</taxon>
        <taxon>Bacteroidota</taxon>
        <taxon>Flavobacteriia</taxon>
        <taxon>Flavobacteriales</taxon>
        <taxon>Flavobacteriaceae</taxon>
        <taxon>Flavobacterium</taxon>
    </lineage>
</organism>
<evidence type="ECO:0000313" key="1">
    <source>
        <dbReference type="EMBL" id="MDR6969271.1"/>
    </source>
</evidence>
<dbReference type="Proteomes" id="UP001255185">
    <property type="component" value="Unassembled WGS sequence"/>
</dbReference>
<protein>
    <submittedName>
        <fullName evidence="1">Uncharacterized protein</fullName>
    </submittedName>
</protein>
<keyword evidence="2" id="KW-1185">Reference proteome</keyword>
<dbReference type="EMBL" id="JAVDVI010000018">
    <property type="protein sequence ID" value="MDR6969271.1"/>
    <property type="molecule type" value="Genomic_DNA"/>
</dbReference>
<proteinExistence type="predicted"/>
<sequence>MKKNLLIAFLLTYIYSNVQCWESISVGERHVLGIQTGVAIIGLTMLRRK</sequence>
<accession>A0ABU1TTS6</accession>
<comment type="caution">
    <text evidence="1">The sequence shown here is derived from an EMBL/GenBank/DDBJ whole genome shotgun (WGS) entry which is preliminary data.</text>
</comment>
<gene>
    <name evidence="1" type="ORF">J2X31_003301</name>
</gene>
<name>A0ABU1TTS6_9FLAO</name>